<evidence type="ECO:0000313" key="3">
    <source>
        <dbReference type="Proteomes" id="UP000600918"/>
    </source>
</evidence>
<sequence length="154" mass="16461">MERTSRVPSIPGTLGLLVSSAARRSKCGSPEETCPSAVFPPPPLPPPPPSPPPPSLPPSPPSPSSPPSPYPTPSPLPPSSNALIASTRVRNSELLQDLVYSETYIRSVGREMAGETKLSEKEWVEKRTKEEKEEERARLEGGDKGLRGGGTTKE</sequence>
<keyword evidence="3" id="KW-1185">Reference proteome</keyword>
<evidence type="ECO:0000256" key="1">
    <source>
        <dbReference type="SAM" id="MobiDB-lite"/>
    </source>
</evidence>
<organism evidence="2 3">
    <name type="scientific">Vespula pensylvanica</name>
    <name type="common">Western yellow jacket</name>
    <name type="synonym">Wasp</name>
    <dbReference type="NCBI Taxonomy" id="30213"/>
    <lineage>
        <taxon>Eukaryota</taxon>
        <taxon>Metazoa</taxon>
        <taxon>Ecdysozoa</taxon>
        <taxon>Arthropoda</taxon>
        <taxon>Hexapoda</taxon>
        <taxon>Insecta</taxon>
        <taxon>Pterygota</taxon>
        <taxon>Neoptera</taxon>
        <taxon>Endopterygota</taxon>
        <taxon>Hymenoptera</taxon>
        <taxon>Apocrita</taxon>
        <taxon>Aculeata</taxon>
        <taxon>Vespoidea</taxon>
        <taxon>Vespidae</taxon>
        <taxon>Vespinae</taxon>
        <taxon>Vespula</taxon>
    </lineage>
</organism>
<feature type="region of interest" description="Disordered" evidence="1">
    <location>
        <begin position="111"/>
        <end position="154"/>
    </location>
</feature>
<protein>
    <submittedName>
        <fullName evidence="2">Uncharacterized protein</fullName>
    </submittedName>
</protein>
<evidence type="ECO:0000313" key="2">
    <source>
        <dbReference type="EMBL" id="KAF7434458.1"/>
    </source>
</evidence>
<comment type="caution">
    <text evidence="2">The sequence shown here is derived from an EMBL/GenBank/DDBJ whole genome shotgun (WGS) entry which is preliminary data.</text>
</comment>
<dbReference type="EMBL" id="JACSDY010000002">
    <property type="protein sequence ID" value="KAF7434458.1"/>
    <property type="molecule type" value="Genomic_DNA"/>
</dbReference>
<feature type="compositionally biased region" description="Pro residues" evidence="1">
    <location>
        <begin position="38"/>
        <end position="78"/>
    </location>
</feature>
<dbReference type="AlphaFoldDB" id="A0A834PAJ1"/>
<proteinExistence type="predicted"/>
<dbReference type="Proteomes" id="UP000600918">
    <property type="component" value="Unassembled WGS sequence"/>
</dbReference>
<name>A0A834PAJ1_VESPE</name>
<gene>
    <name evidence="2" type="ORF">H0235_002649</name>
</gene>
<accession>A0A834PAJ1</accession>
<feature type="region of interest" description="Disordered" evidence="1">
    <location>
        <begin position="23"/>
        <end position="82"/>
    </location>
</feature>
<reference evidence="2" key="1">
    <citation type="journal article" date="2020" name="G3 (Bethesda)">
        <title>High-Quality Assemblies for Three Invasive Social Wasps from the &lt;i&gt;Vespula&lt;/i&gt; Genus.</title>
        <authorList>
            <person name="Harrop T.W.R."/>
            <person name="Guhlin J."/>
            <person name="McLaughlin G.M."/>
            <person name="Permina E."/>
            <person name="Stockwell P."/>
            <person name="Gilligan J."/>
            <person name="Le Lec M.F."/>
            <person name="Gruber M.A.M."/>
            <person name="Quinn O."/>
            <person name="Lovegrove M."/>
            <person name="Duncan E.J."/>
            <person name="Remnant E.J."/>
            <person name="Van Eeckhoven J."/>
            <person name="Graham B."/>
            <person name="Knapp R.A."/>
            <person name="Langford K.W."/>
            <person name="Kronenberg Z."/>
            <person name="Press M.O."/>
            <person name="Eacker S.M."/>
            <person name="Wilson-Rankin E.E."/>
            <person name="Purcell J."/>
            <person name="Lester P.J."/>
            <person name="Dearden P.K."/>
        </authorList>
    </citation>
    <scope>NUCLEOTIDE SEQUENCE</scope>
    <source>
        <strain evidence="2">Volc-1</strain>
    </source>
</reference>